<sequence>MIRTLPLLLAVLASPALAQGLTDLDEVDRQVSAFVGQPTPPVDRRLRLARCTAPLALDWYGNGRQAVQVRCPVPAGWTLYVAMPAAAAAAAAPPLVQRGDSVTIQVGGDGWAVSQPGEALEAGAAGAWIKVRGLVPKAPVLRGRVLRPGLVGVDLP</sequence>
<organism evidence="4 5">
    <name type="scientific">Novosphingobium ginsenosidimutans</name>
    <dbReference type="NCBI Taxonomy" id="1176536"/>
    <lineage>
        <taxon>Bacteria</taxon>
        <taxon>Pseudomonadati</taxon>
        <taxon>Pseudomonadota</taxon>
        <taxon>Alphaproteobacteria</taxon>
        <taxon>Sphingomonadales</taxon>
        <taxon>Sphingomonadaceae</taxon>
        <taxon>Novosphingobium</taxon>
    </lineage>
</organism>
<dbReference type="KEGG" id="ngf:FRF71_02835"/>
<feature type="signal peptide" evidence="1">
    <location>
        <begin position="1"/>
        <end position="18"/>
    </location>
</feature>
<evidence type="ECO:0000259" key="2">
    <source>
        <dbReference type="Pfam" id="PF13144"/>
    </source>
</evidence>
<dbReference type="Pfam" id="PF17656">
    <property type="entry name" value="ChapFlgA_N"/>
    <property type="match status" value="1"/>
</dbReference>
<dbReference type="RefSeq" id="WP_147089138.1">
    <property type="nucleotide sequence ID" value="NZ_BAABJD010000002.1"/>
</dbReference>
<gene>
    <name evidence="4" type="ORF">FRF71_02835</name>
</gene>
<feature type="domain" description="FlgA N-terminal" evidence="3">
    <location>
        <begin position="42"/>
        <end position="83"/>
    </location>
</feature>
<dbReference type="GO" id="GO:0044780">
    <property type="term" value="P:bacterial-type flagellum assembly"/>
    <property type="evidence" value="ECO:0007669"/>
    <property type="project" value="InterPro"/>
</dbReference>
<evidence type="ECO:0000313" key="5">
    <source>
        <dbReference type="Proteomes" id="UP000321172"/>
    </source>
</evidence>
<dbReference type="Pfam" id="PF13144">
    <property type="entry name" value="ChapFlgA"/>
    <property type="match status" value="1"/>
</dbReference>
<evidence type="ECO:0000259" key="3">
    <source>
        <dbReference type="Pfam" id="PF17656"/>
    </source>
</evidence>
<dbReference type="OrthoDB" id="7408548at2"/>
<accession>A0A5B8S344</accession>
<dbReference type="InterPro" id="IPR017585">
    <property type="entry name" value="SAF_FlgA"/>
</dbReference>
<dbReference type="Gene3D" id="2.30.30.760">
    <property type="match status" value="1"/>
</dbReference>
<feature type="domain" description="Flagella basal body P-ring formation protein FlgA SAF" evidence="2">
    <location>
        <begin position="91"/>
        <end position="152"/>
    </location>
</feature>
<reference evidence="4 5" key="1">
    <citation type="journal article" date="2013" name="J. Microbiol. Biotechnol.">
        <title>Novosphingobium ginsenosidimutans sp. nov., with the ability to convert ginsenoside.</title>
        <authorList>
            <person name="Kim J.K."/>
            <person name="He D."/>
            <person name="Liu Q.M."/>
            <person name="Park H.Y."/>
            <person name="Jung M.S."/>
            <person name="Yoon M.H."/>
            <person name="Kim S.C."/>
            <person name="Im W.T."/>
        </authorList>
    </citation>
    <scope>NUCLEOTIDE SEQUENCE [LARGE SCALE GENOMIC DNA]</scope>
    <source>
        <strain evidence="4 5">FW-6</strain>
    </source>
</reference>
<proteinExistence type="predicted"/>
<feature type="chain" id="PRO_5022781788" description="Flagella basal body P-ring formation protein FlgA C-terminal domain-containing protein" evidence="1">
    <location>
        <begin position="19"/>
        <end position="156"/>
    </location>
</feature>
<keyword evidence="5" id="KW-1185">Reference proteome</keyword>
<dbReference type="PANTHER" id="PTHR36307:SF1">
    <property type="entry name" value="FLAGELLA BASAL BODY P-RING FORMATION PROTEIN FLGA"/>
    <property type="match status" value="1"/>
</dbReference>
<keyword evidence="1" id="KW-0732">Signal</keyword>
<dbReference type="InterPro" id="IPR041231">
    <property type="entry name" value="FlgA_N"/>
</dbReference>
<dbReference type="EMBL" id="CP042345">
    <property type="protein sequence ID" value="QEA15157.1"/>
    <property type="molecule type" value="Genomic_DNA"/>
</dbReference>
<dbReference type="PANTHER" id="PTHR36307">
    <property type="entry name" value="FLAGELLA BASAL BODY P-RING FORMATION PROTEIN FLGA"/>
    <property type="match status" value="1"/>
</dbReference>
<name>A0A5B8S344_9SPHN</name>
<dbReference type="Proteomes" id="UP000321172">
    <property type="component" value="Chromosome"/>
</dbReference>
<dbReference type="InterPro" id="IPR039246">
    <property type="entry name" value="Flagellar_FlgA"/>
</dbReference>
<protein>
    <recommendedName>
        <fullName evidence="6">Flagella basal body P-ring formation protein FlgA C-terminal domain-containing protein</fullName>
    </recommendedName>
</protein>
<evidence type="ECO:0000313" key="4">
    <source>
        <dbReference type="EMBL" id="QEA15157.1"/>
    </source>
</evidence>
<evidence type="ECO:0000256" key="1">
    <source>
        <dbReference type="SAM" id="SignalP"/>
    </source>
</evidence>
<dbReference type="AlphaFoldDB" id="A0A5B8S344"/>
<evidence type="ECO:0008006" key="6">
    <source>
        <dbReference type="Google" id="ProtNLM"/>
    </source>
</evidence>